<keyword evidence="1 3" id="KW-0853">WD repeat</keyword>
<keyword evidence="5" id="KW-0732">Signal</keyword>
<dbReference type="PROSITE" id="PS00678">
    <property type="entry name" value="WD_REPEATS_1"/>
    <property type="match status" value="1"/>
</dbReference>
<feature type="domain" description="NACHT" evidence="6">
    <location>
        <begin position="197"/>
        <end position="334"/>
    </location>
</feature>
<dbReference type="Pfam" id="PF00400">
    <property type="entry name" value="WD40"/>
    <property type="match status" value="2"/>
</dbReference>
<dbReference type="InterPro" id="IPR031348">
    <property type="entry name" value="PigL_N"/>
</dbReference>
<dbReference type="PANTHER" id="PTHR10039:SF16">
    <property type="entry name" value="GPI INOSITOL-DEACYLASE"/>
    <property type="match status" value="1"/>
</dbReference>
<dbReference type="Pfam" id="PF24883">
    <property type="entry name" value="NPHP3_N"/>
    <property type="match status" value="1"/>
</dbReference>
<evidence type="ECO:0000259" key="6">
    <source>
        <dbReference type="PROSITE" id="PS50837"/>
    </source>
</evidence>
<comment type="caution">
    <text evidence="7">The sequence shown here is derived from an EMBL/GenBank/DDBJ whole genome shotgun (WGS) entry which is preliminary data.</text>
</comment>
<keyword evidence="2" id="KW-0677">Repeat</keyword>
<protein>
    <recommendedName>
        <fullName evidence="6">NACHT domain-containing protein</fullName>
    </recommendedName>
</protein>
<dbReference type="InterPro" id="IPR036322">
    <property type="entry name" value="WD40_repeat_dom_sf"/>
</dbReference>
<feature type="coiled-coil region" evidence="4">
    <location>
        <begin position="21"/>
        <end position="55"/>
    </location>
</feature>
<feature type="repeat" description="WD" evidence="3">
    <location>
        <begin position="774"/>
        <end position="815"/>
    </location>
</feature>
<feature type="repeat" description="WD" evidence="3">
    <location>
        <begin position="733"/>
        <end position="773"/>
    </location>
</feature>
<dbReference type="PANTHER" id="PTHR10039">
    <property type="entry name" value="AMELOGENIN"/>
    <property type="match status" value="1"/>
</dbReference>
<dbReference type="InterPro" id="IPR007111">
    <property type="entry name" value="NACHT_NTPase"/>
</dbReference>
<dbReference type="Gene3D" id="3.40.50.300">
    <property type="entry name" value="P-loop containing nucleotide triphosphate hydrolases"/>
    <property type="match status" value="1"/>
</dbReference>
<accession>A0A8H3EI67</accession>
<evidence type="ECO:0000256" key="5">
    <source>
        <dbReference type="SAM" id="SignalP"/>
    </source>
</evidence>
<keyword evidence="4" id="KW-0175">Coiled coil</keyword>
<dbReference type="PROSITE" id="PS50837">
    <property type="entry name" value="NACHT"/>
    <property type="match status" value="1"/>
</dbReference>
<dbReference type="EMBL" id="CAJPDQ010000001">
    <property type="protein sequence ID" value="CAF9903441.1"/>
    <property type="molecule type" value="Genomic_DNA"/>
</dbReference>
<dbReference type="Proteomes" id="UP000664169">
    <property type="component" value="Unassembled WGS sequence"/>
</dbReference>
<reference evidence="7" key="1">
    <citation type="submission" date="2021-03" db="EMBL/GenBank/DDBJ databases">
        <authorList>
            <person name="Tagirdzhanova G."/>
        </authorList>
    </citation>
    <scope>NUCLEOTIDE SEQUENCE</scope>
</reference>
<dbReference type="PROSITE" id="PS50082">
    <property type="entry name" value="WD_REPEATS_2"/>
    <property type="match status" value="2"/>
</dbReference>
<feature type="signal peptide" evidence="5">
    <location>
        <begin position="1"/>
        <end position="19"/>
    </location>
</feature>
<sequence>MEAAASILALVQLATKITSLCVEYSTAVKNANKDIQRLQSEMESLKAIFKSANHISQDRHSNQSASRDTLHSLDTCFAQLNVLESKLRPAHSQDEKSSLKDKLRLRELKWPLEKKEVDRIIDDVERYKSTISLAFHLDQLGAVQDINVKIDLDKLPSVDSAMYDSHANEFDPLCHEETRLELRDHIRSWISDRDGQCMFWLRGMAGTGKSTISRTIAKEYAALGQLGASFFFKRGQGDRGNASRFMTTVARQLIQHIPSIKPDIANAINADPAILILSPLSALDKGIYQLPLLIIVDALDECDSDDHLKLVMQLFSQTRTIPNIRVKLLLTSRPELRVRLGFKKIPQDVFDDFILHEVSPTLIERDIEAYLKHELAEIQNDNCDSLSLGWPGTKRLHLLVTIATPLFISAATMCRLIRDENWNPDEQLDIVLKHRHANHTDHLSTTYMPVLERLVINQSVAQQKALLEEFRTLVGSIVILQDSLSLNSLASLLQMSTGIIKRRLDGFRSVLNIPDSPDEPIKLFHLSFRDFLVGKDRKNNPFMIIESQIHAELAGRCLDILIKTEKLKQDICSLNDPGIRREDIDLGLIQQCIPPDVRYAVLHWIHHFVNGATFSLDLERLQIFLQTKLLYWFEAVSLLGYPYAISVALADLLRLASTTPSLNVELPLISDANRLVLSTQGLLDSHPLQLYSSALMFAPKANMVRELYKSCKPTWIDTLPRFEKAWTNEHPATEGHTGGITCIDLSCNGVLASGSNDRMVNLWDINTKTLLHSLAEHTNTVSRVCFSPEGTFLASCATGDGIKLWEVMTGSLIAILSIREIGGPFDRRFSLSFGRTRQYLAVQQRRHVILFDTIVCTRDFEFEVKDMAFVGFEIFSS</sequence>
<dbReference type="SMART" id="SM00320">
    <property type="entry name" value="WD40"/>
    <property type="match status" value="2"/>
</dbReference>
<evidence type="ECO:0000256" key="1">
    <source>
        <dbReference type="ARBA" id="ARBA00022574"/>
    </source>
</evidence>
<organism evidence="7 8">
    <name type="scientific">Gomphillus americanus</name>
    <dbReference type="NCBI Taxonomy" id="1940652"/>
    <lineage>
        <taxon>Eukaryota</taxon>
        <taxon>Fungi</taxon>
        <taxon>Dikarya</taxon>
        <taxon>Ascomycota</taxon>
        <taxon>Pezizomycotina</taxon>
        <taxon>Lecanoromycetes</taxon>
        <taxon>OSLEUM clade</taxon>
        <taxon>Ostropomycetidae</taxon>
        <taxon>Ostropales</taxon>
        <taxon>Graphidaceae</taxon>
        <taxon>Gomphilloideae</taxon>
        <taxon>Gomphillus</taxon>
    </lineage>
</organism>
<dbReference type="Pfam" id="PF17111">
    <property type="entry name" value="PigL_N"/>
    <property type="match status" value="1"/>
</dbReference>
<dbReference type="PROSITE" id="PS50294">
    <property type="entry name" value="WD_REPEATS_REGION"/>
    <property type="match status" value="2"/>
</dbReference>
<evidence type="ECO:0000256" key="2">
    <source>
        <dbReference type="ARBA" id="ARBA00022737"/>
    </source>
</evidence>
<proteinExistence type="predicted"/>
<dbReference type="SUPFAM" id="SSF52540">
    <property type="entry name" value="P-loop containing nucleoside triphosphate hydrolases"/>
    <property type="match status" value="1"/>
</dbReference>
<evidence type="ECO:0000313" key="7">
    <source>
        <dbReference type="EMBL" id="CAF9903441.1"/>
    </source>
</evidence>
<gene>
    <name evidence="7" type="ORF">GOMPHAMPRED_000257</name>
</gene>
<evidence type="ECO:0000313" key="8">
    <source>
        <dbReference type="Proteomes" id="UP000664169"/>
    </source>
</evidence>
<dbReference type="OrthoDB" id="674604at2759"/>
<dbReference type="InterPro" id="IPR027417">
    <property type="entry name" value="P-loop_NTPase"/>
</dbReference>
<name>A0A8H3EI67_9LECA</name>
<keyword evidence="8" id="KW-1185">Reference proteome</keyword>
<dbReference type="InterPro" id="IPR015943">
    <property type="entry name" value="WD40/YVTN_repeat-like_dom_sf"/>
</dbReference>
<evidence type="ECO:0000256" key="4">
    <source>
        <dbReference type="SAM" id="Coils"/>
    </source>
</evidence>
<dbReference type="AlphaFoldDB" id="A0A8H3EI67"/>
<dbReference type="Gene3D" id="2.130.10.10">
    <property type="entry name" value="YVTN repeat-like/Quinoprotein amine dehydrogenase"/>
    <property type="match status" value="1"/>
</dbReference>
<feature type="chain" id="PRO_5034254190" description="NACHT domain-containing protein" evidence="5">
    <location>
        <begin position="20"/>
        <end position="877"/>
    </location>
</feature>
<dbReference type="InterPro" id="IPR019775">
    <property type="entry name" value="WD40_repeat_CS"/>
</dbReference>
<dbReference type="InterPro" id="IPR001680">
    <property type="entry name" value="WD40_rpt"/>
</dbReference>
<dbReference type="InterPro" id="IPR056884">
    <property type="entry name" value="NPHP3-like_N"/>
</dbReference>
<dbReference type="SUPFAM" id="SSF50978">
    <property type="entry name" value="WD40 repeat-like"/>
    <property type="match status" value="1"/>
</dbReference>
<evidence type="ECO:0000256" key="3">
    <source>
        <dbReference type="PROSITE-ProRule" id="PRU00221"/>
    </source>
</evidence>